<evidence type="ECO:0000256" key="2">
    <source>
        <dbReference type="SAM" id="MobiDB-lite"/>
    </source>
</evidence>
<dbReference type="GO" id="GO:0005634">
    <property type="term" value="C:nucleus"/>
    <property type="evidence" value="ECO:0007669"/>
    <property type="project" value="TreeGrafter"/>
</dbReference>
<dbReference type="Pfam" id="PF07742">
    <property type="entry name" value="BTG"/>
    <property type="match status" value="1"/>
</dbReference>
<name>A0A915L4Y5_ROMCU</name>
<dbReference type="Proteomes" id="UP000887565">
    <property type="component" value="Unplaced"/>
</dbReference>
<dbReference type="SUPFAM" id="SSF160696">
    <property type="entry name" value="BTG domain-like"/>
    <property type="match status" value="1"/>
</dbReference>
<evidence type="ECO:0000313" key="4">
    <source>
        <dbReference type="Proteomes" id="UP000887565"/>
    </source>
</evidence>
<reference evidence="5" key="1">
    <citation type="submission" date="2022-11" db="UniProtKB">
        <authorList>
            <consortium name="WormBaseParasite"/>
        </authorList>
    </citation>
    <scope>IDENTIFICATION</scope>
</reference>
<dbReference type="InterPro" id="IPR033332">
    <property type="entry name" value="BTG"/>
</dbReference>
<keyword evidence="4" id="KW-1185">Reference proteome</keyword>
<sequence>MGRRAAPQKLQKPIHTSKAEPRGAVKCLNFTRDGATSNPNVYKLSVSKPEPRWKTAARKFRIPSTDSSVQSSVSFSHVVANGTAKISTREIPTETRTSRGIFAPNLSRDSHRLYFRATSGLTASTSSSQGSSWSTSIEGPSPAACSSLTTTTIMSVEIDTAVQFLSCLLAKYGRSADIDRFQLALTDAMVRHYDGHWYPTDPLKGSGYRCIRVNGVIHPLLTEAARICKLPVKEMRQAFPSELTIWVDPGDVSVRFGEEGGISILYQKLVSPSGYEPTFTRPPRLPFLTARQTGVVFPPLRPCTPYLQPQCHHDTHLKQLPNTKVPPPQTIQWLYPWKVCSSTSNENAVSKLVNPTMEQPLMVANNNCNFSVLDSDQAISTGPQRPVRAPKRDINNQISKLFVDSFFVQLINLTSGFSGANKNGDLFLQKDP</sequence>
<comment type="similarity">
    <text evidence="1">Belongs to the BTG family.</text>
</comment>
<proteinExistence type="inferred from homology"/>
<feature type="region of interest" description="Disordered" evidence="2">
    <location>
        <begin position="1"/>
        <end position="21"/>
    </location>
</feature>
<protein>
    <submittedName>
        <fullName evidence="5">Anti-proliferative protein domain-containing protein</fullName>
    </submittedName>
</protein>
<dbReference type="Gene3D" id="3.90.640.90">
    <property type="entry name" value="Anti-proliferative protein, N-terminal domain"/>
    <property type="match status" value="1"/>
</dbReference>
<dbReference type="PRINTS" id="PR00310">
    <property type="entry name" value="ANTIPRLFBTG1"/>
</dbReference>
<dbReference type="PANTHER" id="PTHR22978">
    <property type="entry name" value="B-CELL TRANSLOCATION GENE"/>
    <property type="match status" value="1"/>
</dbReference>
<evidence type="ECO:0000259" key="3">
    <source>
        <dbReference type="SMART" id="SM00099"/>
    </source>
</evidence>
<dbReference type="PANTHER" id="PTHR22978:SF22">
    <property type="entry name" value="BTG FAMILY PROTEIN"/>
    <property type="match status" value="1"/>
</dbReference>
<organism evidence="4 5">
    <name type="scientific">Romanomermis culicivorax</name>
    <name type="common">Nematode worm</name>
    <dbReference type="NCBI Taxonomy" id="13658"/>
    <lineage>
        <taxon>Eukaryota</taxon>
        <taxon>Metazoa</taxon>
        <taxon>Ecdysozoa</taxon>
        <taxon>Nematoda</taxon>
        <taxon>Enoplea</taxon>
        <taxon>Dorylaimia</taxon>
        <taxon>Mermithida</taxon>
        <taxon>Mermithoidea</taxon>
        <taxon>Mermithidae</taxon>
        <taxon>Romanomermis</taxon>
    </lineage>
</organism>
<feature type="domain" description="Anti-proliferative protein" evidence="3">
    <location>
        <begin position="154"/>
        <end position="259"/>
    </location>
</feature>
<dbReference type="WBParaSite" id="nRc.2.0.1.t46119-RA">
    <property type="protein sequence ID" value="nRc.2.0.1.t46119-RA"/>
    <property type="gene ID" value="nRc.2.0.1.g46119"/>
</dbReference>
<evidence type="ECO:0000313" key="5">
    <source>
        <dbReference type="WBParaSite" id="nRc.2.0.1.t46119-RA"/>
    </source>
</evidence>
<dbReference type="InterPro" id="IPR002087">
    <property type="entry name" value="Anti_prolifrtn"/>
</dbReference>
<accession>A0A915L4Y5</accession>
<dbReference type="AlphaFoldDB" id="A0A915L4Y5"/>
<dbReference type="SMART" id="SM00099">
    <property type="entry name" value="btg1"/>
    <property type="match status" value="1"/>
</dbReference>
<dbReference type="GO" id="GO:0005737">
    <property type="term" value="C:cytoplasm"/>
    <property type="evidence" value="ECO:0007669"/>
    <property type="project" value="TreeGrafter"/>
</dbReference>
<evidence type="ECO:0000256" key="1">
    <source>
        <dbReference type="ARBA" id="ARBA00007989"/>
    </source>
</evidence>
<dbReference type="InterPro" id="IPR036054">
    <property type="entry name" value="BTG-like_sf"/>
</dbReference>